<dbReference type="Proteomes" id="UP001164250">
    <property type="component" value="Chromosome 9"/>
</dbReference>
<evidence type="ECO:0000313" key="2">
    <source>
        <dbReference type="Proteomes" id="UP001164250"/>
    </source>
</evidence>
<organism evidence="1 2">
    <name type="scientific">Pistacia atlantica</name>
    <dbReference type="NCBI Taxonomy" id="434234"/>
    <lineage>
        <taxon>Eukaryota</taxon>
        <taxon>Viridiplantae</taxon>
        <taxon>Streptophyta</taxon>
        <taxon>Embryophyta</taxon>
        <taxon>Tracheophyta</taxon>
        <taxon>Spermatophyta</taxon>
        <taxon>Magnoliopsida</taxon>
        <taxon>eudicotyledons</taxon>
        <taxon>Gunneridae</taxon>
        <taxon>Pentapetalae</taxon>
        <taxon>rosids</taxon>
        <taxon>malvids</taxon>
        <taxon>Sapindales</taxon>
        <taxon>Anacardiaceae</taxon>
        <taxon>Pistacia</taxon>
    </lineage>
</organism>
<gene>
    <name evidence="1" type="ORF">Patl1_32261</name>
</gene>
<reference evidence="2" key="1">
    <citation type="journal article" date="2023" name="G3 (Bethesda)">
        <title>Genome assembly and association tests identify interacting loci associated with vigor, precocity, and sex in interspecific pistachio rootstocks.</title>
        <authorList>
            <person name="Palmer W."/>
            <person name="Jacygrad E."/>
            <person name="Sagayaradj S."/>
            <person name="Cavanaugh K."/>
            <person name="Han R."/>
            <person name="Bertier L."/>
            <person name="Beede B."/>
            <person name="Kafkas S."/>
            <person name="Golino D."/>
            <person name="Preece J."/>
            <person name="Michelmore R."/>
        </authorList>
    </citation>
    <scope>NUCLEOTIDE SEQUENCE [LARGE SCALE GENOMIC DNA]</scope>
</reference>
<comment type="caution">
    <text evidence="1">The sequence shown here is derived from an EMBL/GenBank/DDBJ whole genome shotgun (WGS) entry which is preliminary data.</text>
</comment>
<evidence type="ECO:0000313" key="1">
    <source>
        <dbReference type="EMBL" id="KAJ0087990.1"/>
    </source>
</evidence>
<proteinExistence type="predicted"/>
<dbReference type="EMBL" id="CM047905">
    <property type="protein sequence ID" value="KAJ0087990.1"/>
    <property type="molecule type" value="Genomic_DNA"/>
</dbReference>
<name>A0ACC1AN39_9ROSI</name>
<protein>
    <submittedName>
        <fullName evidence="1">Uncharacterized protein</fullName>
    </submittedName>
</protein>
<accession>A0ACC1AN39</accession>
<keyword evidence="2" id="KW-1185">Reference proteome</keyword>
<sequence length="126" mass="14437">MEYVASVFYLSAMLKVSKVMESVSLETQYFVVSDMPDKLMEPTYGVIVNSFEELESAYVKEYSKVKDNKVWCIRPVSLYSKDYLDKVQPGNKADIDDAQCLKWLNSQDTNSVIYIYLGSLYNIVPA</sequence>